<feature type="non-terminal residue" evidence="1">
    <location>
        <position position="152"/>
    </location>
</feature>
<comment type="caution">
    <text evidence="1">The sequence shown here is derived from an EMBL/GenBank/DDBJ whole genome shotgun (WGS) entry which is preliminary data.</text>
</comment>
<name>A0ACB6ZDH7_THEGA</name>
<keyword evidence="2" id="KW-1185">Reference proteome</keyword>
<reference evidence="1" key="2">
    <citation type="journal article" date="2020" name="Nat. Commun.">
        <title>Large-scale genome sequencing of mycorrhizal fungi provides insights into the early evolution of symbiotic traits.</title>
        <authorList>
            <person name="Miyauchi S."/>
            <person name="Kiss E."/>
            <person name="Kuo A."/>
            <person name="Drula E."/>
            <person name="Kohler A."/>
            <person name="Sanchez-Garcia M."/>
            <person name="Morin E."/>
            <person name="Andreopoulos B."/>
            <person name="Barry K.W."/>
            <person name="Bonito G."/>
            <person name="Buee M."/>
            <person name="Carver A."/>
            <person name="Chen C."/>
            <person name="Cichocki N."/>
            <person name="Clum A."/>
            <person name="Culley D."/>
            <person name="Crous P.W."/>
            <person name="Fauchery L."/>
            <person name="Girlanda M."/>
            <person name="Hayes R.D."/>
            <person name="Keri Z."/>
            <person name="LaButti K."/>
            <person name="Lipzen A."/>
            <person name="Lombard V."/>
            <person name="Magnuson J."/>
            <person name="Maillard F."/>
            <person name="Murat C."/>
            <person name="Nolan M."/>
            <person name="Ohm R.A."/>
            <person name="Pangilinan J."/>
            <person name="Pereira M.F."/>
            <person name="Perotto S."/>
            <person name="Peter M."/>
            <person name="Pfister S."/>
            <person name="Riley R."/>
            <person name="Sitrit Y."/>
            <person name="Stielow J.B."/>
            <person name="Szollosi G."/>
            <person name="Zifcakova L."/>
            <person name="Stursova M."/>
            <person name="Spatafora J.W."/>
            <person name="Tedersoo L."/>
            <person name="Vaario L.M."/>
            <person name="Yamada A."/>
            <person name="Yan M."/>
            <person name="Wang P."/>
            <person name="Xu J."/>
            <person name="Bruns T."/>
            <person name="Baldrian P."/>
            <person name="Vilgalys R."/>
            <person name="Dunand C."/>
            <person name="Henrissat B."/>
            <person name="Grigoriev I.V."/>
            <person name="Hibbett D."/>
            <person name="Nagy L.G."/>
            <person name="Martin F.M."/>
        </authorList>
    </citation>
    <scope>NUCLEOTIDE SEQUENCE</scope>
    <source>
        <strain evidence="1">P2</strain>
    </source>
</reference>
<sequence length="152" mass="17091">IIVLDIVVLALSVLVNIFQEFFFVADLFPLFLSIVTLAILLLQIVLDLTSKNAFTARPAFEIPLLGTLSILWLAFNSFSTSRYTGLPNCSVFPDDLSDERAWCRNTQGLRAIIWIEWAALLLTTLALTRISIVQARRGNTAVWHTALSRYHP</sequence>
<dbReference type="Proteomes" id="UP000886501">
    <property type="component" value="Unassembled WGS sequence"/>
</dbReference>
<organism evidence="1 2">
    <name type="scientific">Thelephora ganbajun</name>
    <name type="common">Ganba fungus</name>
    <dbReference type="NCBI Taxonomy" id="370292"/>
    <lineage>
        <taxon>Eukaryota</taxon>
        <taxon>Fungi</taxon>
        <taxon>Dikarya</taxon>
        <taxon>Basidiomycota</taxon>
        <taxon>Agaricomycotina</taxon>
        <taxon>Agaricomycetes</taxon>
        <taxon>Thelephorales</taxon>
        <taxon>Thelephoraceae</taxon>
        <taxon>Thelephora</taxon>
    </lineage>
</organism>
<accession>A0ACB6ZDH7</accession>
<reference evidence="1" key="1">
    <citation type="submission" date="2019-10" db="EMBL/GenBank/DDBJ databases">
        <authorList>
            <consortium name="DOE Joint Genome Institute"/>
            <person name="Kuo A."/>
            <person name="Miyauchi S."/>
            <person name="Kiss E."/>
            <person name="Drula E."/>
            <person name="Kohler A."/>
            <person name="Sanchez-Garcia M."/>
            <person name="Andreopoulos B."/>
            <person name="Barry K.W."/>
            <person name="Bonito G."/>
            <person name="Buee M."/>
            <person name="Carver A."/>
            <person name="Chen C."/>
            <person name="Cichocki N."/>
            <person name="Clum A."/>
            <person name="Culley D."/>
            <person name="Crous P.W."/>
            <person name="Fauchery L."/>
            <person name="Girlanda M."/>
            <person name="Hayes R."/>
            <person name="Keri Z."/>
            <person name="Labutti K."/>
            <person name="Lipzen A."/>
            <person name="Lombard V."/>
            <person name="Magnuson J."/>
            <person name="Maillard F."/>
            <person name="Morin E."/>
            <person name="Murat C."/>
            <person name="Nolan M."/>
            <person name="Ohm R."/>
            <person name="Pangilinan J."/>
            <person name="Pereira M."/>
            <person name="Perotto S."/>
            <person name="Peter M."/>
            <person name="Riley R."/>
            <person name="Sitrit Y."/>
            <person name="Stielow B."/>
            <person name="Szollosi G."/>
            <person name="Zifcakova L."/>
            <person name="Stursova M."/>
            <person name="Spatafora J.W."/>
            <person name="Tedersoo L."/>
            <person name="Vaario L.-M."/>
            <person name="Yamada A."/>
            <person name="Yan M."/>
            <person name="Wang P."/>
            <person name="Xu J."/>
            <person name="Bruns T."/>
            <person name="Baldrian P."/>
            <person name="Vilgalys R."/>
            <person name="Henrissat B."/>
            <person name="Grigoriev I.V."/>
            <person name="Hibbett D."/>
            <person name="Nagy L.G."/>
            <person name="Martin F.M."/>
        </authorList>
    </citation>
    <scope>NUCLEOTIDE SEQUENCE</scope>
    <source>
        <strain evidence="1">P2</strain>
    </source>
</reference>
<feature type="non-terminal residue" evidence="1">
    <location>
        <position position="1"/>
    </location>
</feature>
<protein>
    <submittedName>
        <fullName evidence="1">Uncharacterized protein</fullName>
    </submittedName>
</protein>
<dbReference type="EMBL" id="MU118029">
    <property type="protein sequence ID" value="KAF9647642.1"/>
    <property type="molecule type" value="Genomic_DNA"/>
</dbReference>
<evidence type="ECO:0000313" key="1">
    <source>
        <dbReference type="EMBL" id="KAF9647642.1"/>
    </source>
</evidence>
<proteinExistence type="predicted"/>
<evidence type="ECO:0000313" key="2">
    <source>
        <dbReference type="Proteomes" id="UP000886501"/>
    </source>
</evidence>
<gene>
    <name evidence="1" type="ORF">BDM02DRAFT_3075143</name>
</gene>